<feature type="transmembrane region" description="Helical" evidence="1">
    <location>
        <begin position="26"/>
        <end position="47"/>
    </location>
</feature>
<dbReference type="RefSeq" id="WP_121890476.1">
    <property type="nucleotide sequence ID" value="NZ_JBEXWZ010000005.1"/>
</dbReference>
<keyword evidence="1" id="KW-0472">Membrane</keyword>
<reference evidence="2 3" key="1">
    <citation type="submission" date="2017-11" db="EMBL/GenBank/DDBJ databases">
        <title>Draft genome of actinobacteria isolated from guarana (Paullinia cupana (Mart.) Ducke.</title>
        <authorList>
            <person name="Siqueira K.A."/>
            <person name="Liotti R.G."/>
            <person name="Mendes T.A.O."/>
            <person name="Soares M.A."/>
        </authorList>
    </citation>
    <scope>NUCLEOTIDE SEQUENCE [LARGE SCALE GENOMIC DNA]</scope>
    <source>
        <strain evidence="2 3">193</strain>
    </source>
</reference>
<dbReference type="AlphaFoldDB" id="A0A3M0I4L7"/>
<evidence type="ECO:0000313" key="3">
    <source>
        <dbReference type="Proteomes" id="UP000270471"/>
    </source>
</evidence>
<protein>
    <submittedName>
        <fullName evidence="2">Uncharacterized protein</fullName>
    </submittedName>
</protein>
<proteinExistence type="predicted"/>
<organism evidence="2 3">
    <name type="scientific">Streptomyces shenzhenensis</name>
    <dbReference type="NCBI Taxonomy" id="943815"/>
    <lineage>
        <taxon>Bacteria</taxon>
        <taxon>Bacillati</taxon>
        <taxon>Actinomycetota</taxon>
        <taxon>Actinomycetes</taxon>
        <taxon>Kitasatosporales</taxon>
        <taxon>Streptomycetaceae</taxon>
        <taxon>Streptomyces</taxon>
    </lineage>
</organism>
<evidence type="ECO:0000256" key="1">
    <source>
        <dbReference type="SAM" id="Phobius"/>
    </source>
</evidence>
<accession>A0A3M0I4L7</accession>
<feature type="transmembrane region" description="Helical" evidence="1">
    <location>
        <begin position="68"/>
        <end position="88"/>
    </location>
</feature>
<keyword evidence="1" id="KW-1133">Transmembrane helix</keyword>
<gene>
    <name evidence="2" type="ORF">CTZ28_18040</name>
</gene>
<keyword evidence="1" id="KW-0812">Transmembrane</keyword>
<dbReference type="Proteomes" id="UP000270471">
    <property type="component" value="Unassembled WGS sequence"/>
</dbReference>
<sequence>MNPLLRHGHLLADSFNPNANGETTDILGMLAWCASAAGVGGLIIVGIQMALQLRRGDPGEGGEHFRGVFFVTLASLLATCAGPLVAALGDLSLH</sequence>
<comment type="caution">
    <text evidence="2">The sequence shown here is derived from an EMBL/GenBank/DDBJ whole genome shotgun (WGS) entry which is preliminary data.</text>
</comment>
<name>A0A3M0I4L7_9ACTN</name>
<dbReference type="OrthoDB" id="4324057at2"/>
<evidence type="ECO:0000313" key="2">
    <source>
        <dbReference type="EMBL" id="RMB84621.1"/>
    </source>
</evidence>
<keyword evidence="3" id="KW-1185">Reference proteome</keyword>
<dbReference type="EMBL" id="PENI01000010">
    <property type="protein sequence ID" value="RMB84621.1"/>
    <property type="molecule type" value="Genomic_DNA"/>
</dbReference>